<evidence type="ECO:0000313" key="2">
    <source>
        <dbReference type="Proteomes" id="UP000015106"/>
    </source>
</evidence>
<dbReference type="Proteomes" id="UP000015106">
    <property type="component" value="Chromosome 2"/>
</dbReference>
<dbReference type="AlphaFoldDB" id="A0A8R7PE04"/>
<dbReference type="Gramene" id="TuG1812G0200002782.01.T01">
    <property type="protein sequence ID" value="TuG1812G0200002782.01.T01.cds244180"/>
    <property type="gene ID" value="TuG1812G0200002782.01"/>
</dbReference>
<name>A0A8R7PE04_TRIUA</name>
<sequence length="95" mass="10760">MSMSRSEERPCPCPVTISSMSFAPCRWAPRGRPSAWSHRTTLQGHRRCVVTVARATVDQRYKDDGLQCRCRGGGRFVTAEFDIDQPRRESMGQSL</sequence>
<evidence type="ECO:0000313" key="1">
    <source>
        <dbReference type="EnsemblPlants" id="TuG1812G0200002782.01.T01.cds244180"/>
    </source>
</evidence>
<protein>
    <submittedName>
        <fullName evidence="1">Uncharacterized protein</fullName>
    </submittedName>
</protein>
<dbReference type="EnsemblPlants" id="TuG1812G0200002782.01.T01">
    <property type="protein sequence ID" value="TuG1812G0200002782.01.T01.cds244180"/>
    <property type="gene ID" value="TuG1812G0200002782.01"/>
</dbReference>
<reference evidence="1" key="3">
    <citation type="submission" date="2022-06" db="UniProtKB">
        <authorList>
            <consortium name="EnsemblPlants"/>
        </authorList>
    </citation>
    <scope>IDENTIFICATION</scope>
</reference>
<accession>A0A8R7PE04</accession>
<organism evidence="1 2">
    <name type="scientific">Triticum urartu</name>
    <name type="common">Red wild einkorn</name>
    <name type="synonym">Crithodium urartu</name>
    <dbReference type="NCBI Taxonomy" id="4572"/>
    <lineage>
        <taxon>Eukaryota</taxon>
        <taxon>Viridiplantae</taxon>
        <taxon>Streptophyta</taxon>
        <taxon>Embryophyta</taxon>
        <taxon>Tracheophyta</taxon>
        <taxon>Spermatophyta</taxon>
        <taxon>Magnoliopsida</taxon>
        <taxon>Liliopsida</taxon>
        <taxon>Poales</taxon>
        <taxon>Poaceae</taxon>
        <taxon>BOP clade</taxon>
        <taxon>Pooideae</taxon>
        <taxon>Triticodae</taxon>
        <taxon>Triticeae</taxon>
        <taxon>Triticinae</taxon>
        <taxon>Triticum</taxon>
    </lineage>
</organism>
<reference evidence="1" key="2">
    <citation type="submission" date="2018-03" db="EMBL/GenBank/DDBJ databases">
        <title>The Triticum urartu genome reveals the dynamic nature of wheat genome evolution.</title>
        <authorList>
            <person name="Ling H."/>
            <person name="Ma B."/>
            <person name="Shi X."/>
            <person name="Liu H."/>
            <person name="Dong L."/>
            <person name="Sun H."/>
            <person name="Cao Y."/>
            <person name="Gao Q."/>
            <person name="Zheng S."/>
            <person name="Li Y."/>
            <person name="Yu Y."/>
            <person name="Du H."/>
            <person name="Qi M."/>
            <person name="Li Y."/>
            <person name="Yu H."/>
            <person name="Cui Y."/>
            <person name="Wang N."/>
            <person name="Chen C."/>
            <person name="Wu H."/>
            <person name="Zhao Y."/>
            <person name="Zhang J."/>
            <person name="Li Y."/>
            <person name="Zhou W."/>
            <person name="Zhang B."/>
            <person name="Hu W."/>
            <person name="Eijk M."/>
            <person name="Tang J."/>
            <person name="Witsenboer H."/>
            <person name="Zhao S."/>
            <person name="Li Z."/>
            <person name="Zhang A."/>
            <person name="Wang D."/>
            <person name="Liang C."/>
        </authorList>
    </citation>
    <scope>NUCLEOTIDE SEQUENCE [LARGE SCALE GENOMIC DNA]</scope>
    <source>
        <strain evidence="1">cv. G1812</strain>
    </source>
</reference>
<keyword evidence="2" id="KW-1185">Reference proteome</keyword>
<reference evidence="2" key="1">
    <citation type="journal article" date="2013" name="Nature">
        <title>Draft genome of the wheat A-genome progenitor Triticum urartu.</title>
        <authorList>
            <person name="Ling H.Q."/>
            <person name="Zhao S."/>
            <person name="Liu D."/>
            <person name="Wang J."/>
            <person name="Sun H."/>
            <person name="Zhang C."/>
            <person name="Fan H."/>
            <person name="Li D."/>
            <person name="Dong L."/>
            <person name="Tao Y."/>
            <person name="Gao C."/>
            <person name="Wu H."/>
            <person name="Li Y."/>
            <person name="Cui Y."/>
            <person name="Guo X."/>
            <person name="Zheng S."/>
            <person name="Wang B."/>
            <person name="Yu K."/>
            <person name="Liang Q."/>
            <person name="Yang W."/>
            <person name="Lou X."/>
            <person name="Chen J."/>
            <person name="Feng M."/>
            <person name="Jian J."/>
            <person name="Zhang X."/>
            <person name="Luo G."/>
            <person name="Jiang Y."/>
            <person name="Liu J."/>
            <person name="Wang Z."/>
            <person name="Sha Y."/>
            <person name="Zhang B."/>
            <person name="Wu H."/>
            <person name="Tang D."/>
            <person name="Shen Q."/>
            <person name="Xue P."/>
            <person name="Zou S."/>
            <person name="Wang X."/>
            <person name="Liu X."/>
            <person name="Wang F."/>
            <person name="Yang Y."/>
            <person name="An X."/>
            <person name="Dong Z."/>
            <person name="Zhang K."/>
            <person name="Zhang X."/>
            <person name="Luo M.C."/>
            <person name="Dvorak J."/>
            <person name="Tong Y."/>
            <person name="Wang J."/>
            <person name="Yang H."/>
            <person name="Li Z."/>
            <person name="Wang D."/>
            <person name="Zhang A."/>
            <person name="Wang J."/>
        </authorList>
    </citation>
    <scope>NUCLEOTIDE SEQUENCE</scope>
    <source>
        <strain evidence="2">cv. G1812</strain>
    </source>
</reference>
<proteinExistence type="predicted"/>